<evidence type="ECO:0000313" key="4">
    <source>
        <dbReference type="EMBL" id="CAG7727729.1"/>
    </source>
</evidence>
<evidence type="ECO:0000256" key="3">
    <source>
        <dbReference type="ARBA" id="ARBA00023211"/>
    </source>
</evidence>
<dbReference type="PANTHER" id="PTHR12112">
    <property type="entry name" value="BNIP - RELATED"/>
    <property type="match status" value="1"/>
</dbReference>
<protein>
    <submittedName>
        <fullName evidence="4">Uncharacterized protein</fullName>
    </submittedName>
</protein>
<keyword evidence="5" id="KW-1185">Reference proteome</keyword>
<dbReference type="EMBL" id="CAJVCH010153171">
    <property type="protein sequence ID" value="CAG7727729.1"/>
    <property type="molecule type" value="Genomic_DNA"/>
</dbReference>
<dbReference type="Proteomes" id="UP000708208">
    <property type="component" value="Unassembled WGS sequence"/>
</dbReference>
<dbReference type="AlphaFoldDB" id="A0A8J2P1N7"/>
<dbReference type="GO" id="GO:0005737">
    <property type="term" value="C:cytoplasm"/>
    <property type="evidence" value="ECO:0007669"/>
    <property type="project" value="TreeGrafter"/>
</dbReference>
<reference evidence="4" key="1">
    <citation type="submission" date="2021-06" db="EMBL/GenBank/DDBJ databases">
        <authorList>
            <person name="Hodson N. C."/>
            <person name="Mongue J. A."/>
            <person name="Jaron S. K."/>
        </authorList>
    </citation>
    <scope>NUCLEOTIDE SEQUENCE</scope>
</reference>
<gene>
    <name evidence="4" type="ORF">AFUS01_LOCUS16559</name>
</gene>
<evidence type="ECO:0000256" key="1">
    <source>
        <dbReference type="ARBA" id="ARBA00022723"/>
    </source>
</evidence>
<sequence length="174" mass="19890">MVLHNLKTSHKKKISVDDNILSTASELEDNSYATDATQSDVFHSIINSPHSEDKTIQSDGDDEDVTLDIDTPDDMEESILEQLESIATTPVDREMIPELLAEEELEDERRWKSFRVGASDIQIDLKAIQPYRRVLSHGGYLDAERKVAIILFSGCYLPDRSRKEYSYLMDHLFL</sequence>
<accession>A0A8J2P1N7</accession>
<proteinExistence type="predicted"/>
<evidence type="ECO:0000256" key="2">
    <source>
        <dbReference type="ARBA" id="ARBA00022801"/>
    </source>
</evidence>
<keyword evidence="2" id="KW-0378">Hydrolase</keyword>
<keyword evidence="3" id="KW-0464">Manganese</keyword>
<keyword evidence="1" id="KW-0479">Metal-binding</keyword>
<dbReference type="InterPro" id="IPR022181">
    <property type="entry name" value="Bcl2-/adenovirus-E1B"/>
</dbReference>
<dbReference type="Pfam" id="PF12496">
    <property type="entry name" value="BNIP2"/>
    <property type="match status" value="1"/>
</dbReference>
<comment type="caution">
    <text evidence="4">The sequence shown here is derived from an EMBL/GenBank/DDBJ whole genome shotgun (WGS) entry which is preliminary data.</text>
</comment>
<evidence type="ECO:0000313" key="5">
    <source>
        <dbReference type="Proteomes" id="UP000708208"/>
    </source>
</evidence>
<dbReference type="PANTHER" id="PTHR12112:SF22">
    <property type="entry name" value="MANGANESE-DEPENDENT INORGANIC PYROPHOSPHATASE-RELATED"/>
    <property type="match status" value="1"/>
</dbReference>
<organism evidence="4 5">
    <name type="scientific">Allacma fusca</name>
    <dbReference type="NCBI Taxonomy" id="39272"/>
    <lineage>
        <taxon>Eukaryota</taxon>
        <taxon>Metazoa</taxon>
        <taxon>Ecdysozoa</taxon>
        <taxon>Arthropoda</taxon>
        <taxon>Hexapoda</taxon>
        <taxon>Collembola</taxon>
        <taxon>Symphypleona</taxon>
        <taxon>Sminthuridae</taxon>
        <taxon>Allacma</taxon>
    </lineage>
</organism>
<dbReference type="OrthoDB" id="19923at2759"/>
<name>A0A8J2P1N7_9HEXA</name>